<keyword evidence="1" id="KW-1133">Transmembrane helix</keyword>
<dbReference type="RefSeq" id="WP_103788897.1">
    <property type="nucleotide sequence ID" value="NZ_PQVF01000006.1"/>
</dbReference>
<name>A0A2S5A237_9SPHI</name>
<comment type="caution">
    <text evidence="2">The sequence shown here is derived from an EMBL/GenBank/DDBJ whole genome shotgun (WGS) entry which is preliminary data.</text>
</comment>
<evidence type="ECO:0000313" key="3">
    <source>
        <dbReference type="Proteomes" id="UP000236893"/>
    </source>
</evidence>
<evidence type="ECO:0000313" key="2">
    <source>
        <dbReference type="EMBL" id="POY36594.1"/>
    </source>
</evidence>
<evidence type="ECO:0008006" key="4">
    <source>
        <dbReference type="Google" id="ProtNLM"/>
    </source>
</evidence>
<dbReference type="AlphaFoldDB" id="A0A2S5A237"/>
<organism evidence="2 3">
    <name type="scientific">Solitalea longa</name>
    <dbReference type="NCBI Taxonomy" id="2079460"/>
    <lineage>
        <taxon>Bacteria</taxon>
        <taxon>Pseudomonadati</taxon>
        <taxon>Bacteroidota</taxon>
        <taxon>Sphingobacteriia</taxon>
        <taxon>Sphingobacteriales</taxon>
        <taxon>Sphingobacteriaceae</taxon>
        <taxon>Solitalea</taxon>
    </lineage>
</organism>
<sequence>MSENIQLPSGDNPWKGLFKKDSFLFGTILGIIVPLLMFFLVEFVHLGDQMGVRDSSLYLLGLIVNLFLVRYYFKKEISNTGKGVFLISFLVVLAVFFFKS</sequence>
<reference evidence="2 3" key="1">
    <citation type="submission" date="2018-01" db="EMBL/GenBank/DDBJ databases">
        <authorList>
            <person name="Gaut B.S."/>
            <person name="Morton B.R."/>
            <person name="Clegg M.T."/>
            <person name="Duvall M.R."/>
        </authorList>
    </citation>
    <scope>NUCLEOTIDE SEQUENCE [LARGE SCALE GENOMIC DNA]</scope>
    <source>
        <strain evidence="2 3">HR-AV</strain>
    </source>
</reference>
<keyword evidence="1" id="KW-0472">Membrane</keyword>
<dbReference type="EMBL" id="PQVF01000006">
    <property type="protein sequence ID" value="POY36594.1"/>
    <property type="molecule type" value="Genomic_DNA"/>
</dbReference>
<feature type="transmembrane region" description="Helical" evidence="1">
    <location>
        <begin position="79"/>
        <end position="98"/>
    </location>
</feature>
<gene>
    <name evidence="2" type="ORF">C3K47_09470</name>
</gene>
<accession>A0A2S5A237</accession>
<feature type="transmembrane region" description="Helical" evidence="1">
    <location>
        <begin position="23"/>
        <end position="44"/>
    </location>
</feature>
<dbReference type="OrthoDB" id="797879at2"/>
<feature type="transmembrane region" description="Helical" evidence="1">
    <location>
        <begin position="56"/>
        <end position="73"/>
    </location>
</feature>
<keyword evidence="3" id="KW-1185">Reference proteome</keyword>
<dbReference type="Proteomes" id="UP000236893">
    <property type="component" value="Unassembled WGS sequence"/>
</dbReference>
<proteinExistence type="predicted"/>
<evidence type="ECO:0000256" key="1">
    <source>
        <dbReference type="SAM" id="Phobius"/>
    </source>
</evidence>
<protein>
    <recommendedName>
        <fullName evidence="4">Stationary phase survival protein SurE</fullName>
    </recommendedName>
</protein>
<keyword evidence="1" id="KW-0812">Transmembrane</keyword>